<proteinExistence type="predicted"/>
<accession>A0AAN7A8D1</accession>
<evidence type="ECO:0000313" key="2">
    <source>
        <dbReference type="Proteomes" id="UP001302321"/>
    </source>
</evidence>
<organism evidence="1 2">
    <name type="scientific">Triangularia setosa</name>
    <dbReference type="NCBI Taxonomy" id="2587417"/>
    <lineage>
        <taxon>Eukaryota</taxon>
        <taxon>Fungi</taxon>
        <taxon>Dikarya</taxon>
        <taxon>Ascomycota</taxon>
        <taxon>Pezizomycotina</taxon>
        <taxon>Sordariomycetes</taxon>
        <taxon>Sordariomycetidae</taxon>
        <taxon>Sordariales</taxon>
        <taxon>Podosporaceae</taxon>
        <taxon>Triangularia</taxon>
    </lineage>
</organism>
<keyword evidence="2" id="KW-1185">Reference proteome</keyword>
<reference evidence="1" key="1">
    <citation type="journal article" date="2023" name="Mol. Phylogenet. Evol.">
        <title>Genome-scale phylogeny and comparative genomics of the fungal order Sordariales.</title>
        <authorList>
            <person name="Hensen N."/>
            <person name="Bonometti L."/>
            <person name="Westerberg I."/>
            <person name="Brannstrom I.O."/>
            <person name="Guillou S."/>
            <person name="Cros-Aarteil S."/>
            <person name="Calhoun S."/>
            <person name="Haridas S."/>
            <person name="Kuo A."/>
            <person name="Mondo S."/>
            <person name="Pangilinan J."/>
            <person name="Riley R."/>
            <person name="LaButti K."/>
            <person name="Andreopoulos B."/>
            <person name="Lipzen A."/>
            <person name="Chen C."/>
            <person name="Yan M."/>
            <person name="Daum C."/>
            <person name="Ng V."/>
            <person name="Clum A."/>
            <person name="Steindorff A."/>
            <person name="Ohm R.A."/>
            <person name="Martin F."/>
            <person name="Silar P."/>
            <person name="Natvig D.O."/>
            <person name="Lalanne C."/>
            <person name="Gautier V."/>
            <person name="Ament-Velasquez S.L."/>
            <person name="Kruys A."/>
            <person name="Hutchinson M.I."/>
            <person name="Powell A.J."/>
            <person name="Barry K."/>
            <person name="Miller A.N."/>
            <person name="Grigoriev I.V."/>
            <person name="Debuchy R."/>
            <person name="Gladieux P."/>
            <person name="Hiltunen Thoren M."/>
            <person name="Johannesson H."/>
        </authorList>
    </citation>
    <scope>NUCLEOTIDE SEQUENCE</scope>
    <source>
        <strain evidence="1">CBS 892.96</strain>
    </source>
</reference>
<dbReference type="EMBL" id="MU866179">
    <property type="protein sequence ID" value="KAK4176965.1"/>
    <property type="molecule type" value="Genomic_DNA"/>
</dbReference>
<sequence length="171" mass="18217">MSSLVTAQWNLDNAAQSGIDIARGALQAATSDNVQALAILSCERFGNTIAMSIDARRKIEHSEVPTPLPSVLGFLQVTIGYSTNDSTTYLGRSIAGLQFLGLACALLQAMDSFNSGLTVHAMLEESAADKTLAPTEKQIVDLVRSIEPRCSRSGLGDEVVARARSRQGHRA</sequence>
<name>A0AAN7A8D1_9PEZI</name>
<protein>
    <submittedName>
        <fullName evidence="1">Uncharacterized protein</fullName>
    </submittedName>
</protein>
<dbReference type="Proteomes" id="UP001302321">
    <property type="component" value="Unassembled WGS sequence"/>
</dbReference>
<dbReference type="AlphaFoldDB" id="A0AAN7A8D1"/>
<evidence type="ECO:0000313" key="1">
    <source>
        <dbReference type="EMBL" id="KAK4176965.1"/>
    </source>
</evidence>
<gene>
    <name evidence="1" type="ORF">QBC36DRAFT_328093</name>
</gene>
<reference evidence="1" key="2">
    <citation type="submission" date="2023-05" db="EMBL/GenBank/DDBJ databases">
        <authorList>
            <consortium name="Lawrence Berkeley National Laboratory"/>
            <person name="Steindorff A."/>
            <person name="Hensen N."/>
            <person name="Bonometti L."/>
            <person name="Westerberg I."/>
            <person name="Brannstrom I.O."/>
            <person name="Guillou S."/>
            <person name="Cros-Aarteil S."/>
            <person name="Calhoun S."/>
            <person name="Haridas S."/>
            <person name="Kuo A."/>
            <person name="Mondo S."/>
            <person name="Pangilinan J."/>
            <person name="Riley R."/>
            <person name="Labutti K."/>
            <person name="Andreopoulos B."/>
            <person name="Lipzen A."/>
            <person name="Chen C."/>
            <person name="Yanf M."/>
            <person name="Daum C."/>
            <person name="Ng V."/>
            <person name="Clum A."/>
            <person name="Ohm R."/>
            <person name="Martin F."/>
            <person name="Silar P."/>
            <person name="Natvig D."/>
            <person name="Lalanne C."/>
            <person name="Gautier V."/>
            <person name="Ament-Velasquez S.L."/>
            <person name="Kruys A."/>
            <person name="Hutchinson M.I."/>
            <person name="Powell A.J."/>
            <person name="Barry K."/>
            <person name="Miller A.N."/>
            <person name="Grigoriev I.V."/>
            <person name="Debuchy R."/>
            <person name="Gladieux P."/>
            <person name="Thoren M.H."/>
            <person name="Johannesson H."/>
        </authorList>
    </citation>
    <scope>NUCLEOTIDE SEQUENCE</scope>
    <source>
        <strain evidence="1">CBS 892.96</strain>
    </source>
</reference>
<comment type="caution">
    <text evidence="1">The sequence shown here is derived from an EMBL/GenBank/DDBJ whole genome shotgun (WGS) entry which is preliminary data.</text>
</comment>